<evidence type="ECO:0000313" key="1">
    <source>
        <dbReference type="EMBL" id="KAI9909442.1"/>
    </source>
</evidence>
<sequence length="1105" mass="124066">MSSDTVIADVETALRQVLDPSTSAADKQQLEHKLSSFKDTPAVCLPVLYTLLRTSQNEYALWFAATTLEEYVAKKWVHFSLSDQTKIRHFVWEFLLSTSSIPFVRRKLQKVVADIARIQWRDATKDWPDFLSQLEALIEDEHTRIKGLELLAVVVDEFSRDDVIVFASVKREAQCTLVSHVARLLALLANVLTKCSHVLQTGELQDVTAQDQVANLALTTLNTLITTTPVAELLTEAWMTLLFQLATCWDPILRRGLRLPDQMASVTAVQCLTEVLAKRSQVDKIMAQAMHHVCSLLQTTVDAMEQVADLFVDKVCDFVHVIITHHFHRLEEHETLLQAVYTLTRKQTQGHGLMTCFSIWHVFVSSIEERQESGRPVLGMYENGLIAVMQHLIERVLYKSNASQLETLDDVDDDDVGTQRAGNDTDMDVVGTGGYAAHSYHDLAQLRTDAMNGTVDGTIATKVQLSERKEFVVDCLALFRRMAALPSCGRTLFEQMFPQVQNDVSTVFFHLHEMHMSTNMSEQEKPHDQVLHDLTLECAILSSVCTTIFTEDKNDPMTGWQLLQLFLKMAQYLVHHRLTLRGKAWCELHCEILTSIRCSLGCLALVQERGACVQITDSIVQMVLETMDTSRAAYPLTVLHSCMHLLGTLGLVLSYDELREIPSMMQLETHVQQLCTQLPRPIQVELYTALSTLYVQAITPVRTEQWAHSYRAFLTPLRTSIEASARSVHPTDHRVVEPTVVEQLQRDCDLVRCLARSIETKPTVVKAAFVAVYNPALPSIQTILKTYMAVIRQKTGESARESKHAIKNALAVVNDTIRLYAQLLQSIRKEMQKDTVADLMRTFVDMFHDAHVSQVLYAEGAAGLTVLCGFLELLTIVMAEPTPVFTSFVPTVVDLCFGVLHEPIFAHPDSPALSLGYFVALMEQVLATHFRSFVAYTGQFTSAGGRERQFASDRARTSFVSIFHALASVLTRDQAPLAPRVCTQVLRLLDRVDRAHSLFAFAGFQTELRMGFLATLLTLLTRGDLTLLQDDAIALLHRVAAVDFASFYQHFVPRYVDELLTPAQRDAAVARASDCLQWSGQVDLPTFARDVGAFLNDVKVLQAQY</sequence>
<keyword evidence="2" id="KW-1185">Reference proteome</keyword>
<accession>A0ACC0VSI0</accession>
<dbReference type="EMBL" id="CM047586">
    <property type="protein sequence ID" value="KAI9909442.1"/>
    <property type="molecule type" value="Genomic_DNA"/>
</dbReference>
<dbReference type="Proteomes" id="UP001163321">
    <property type="component" value="Chromosome 7"/>
</dbReference>
<organism evidence="1 2">
    <name type="scientific">Peronosclerospora sorghi</name>
    <dbReference type="NCBI Taxonomy" id="230839"/>
    <lineage>
        <taxon>Eukaryota</taxon>
        <taxon>Sar</taxon>
        <taxon>Stramenopiles</taxon>
        <taxon>Oomycota</taxon>
        <taxon>Peronosporomycetes</taxon>
        <taxon>Peronosporales</taxon>
        <taxon>Peronosporaceae</taxon>
        <taxon>Peronosclerospora</taxon>
    </lineage>
</organism>
<reference evidence="1 2" key="1">
    <citation type="journal article" date="2022" name="bioRxiv">
        <title>The genome of the oomycete Peronosclerospora sorghi, a cosmopolitan pathogen of maize and sorghum, is inflated with dispersed pseudogenes.</title>
        <authorList>
            <person name="Fletcher K."/>
            <person name="Martin F."/>
            <person name="Isakeit T."/>
            <person name="Cavanaugh K."/>
            <person name="Magill C."/>
            <person name="Michelmore R."/>
        </authorList>
    </citation>
    <scope>NUCLEOTIDE SEQUENCE [LARGE SCALE GENOMIC DNA]</scope>
    <source>
        <strain evidence="1">P6</strain>
    </source>
</reference>
<proteinExistence type="predicted"/>
<comment type="caution">
    <text evidence="1">The sequence shown here is derived from an EMBL/GenBank/DDBJ whole genome shotgun (WGS) entry which is preliminary data.</text>
</comment>
<protein>
    <submittedName>
        <fullName evidence="1">Uncharacterized protein</fullName>
    </submittedName>
</protein>
<evidence type="ECO:0000313" key="2">
    <source>
        <dbReference type="Proteomes" id="UP001163321"/>
    </source>
</evidence>
<gene>
    <name evidence="1" type="ORF">PsorP6_015045</name>
</gene>
<name>A0ACC0VSI0_9STRA</name>